<comment type="pathway">
    <text evidence="1">Sulfur metabolism; glutathione biosynthesis; glutathione from L-cysteine and L-glutamate: step 1/2.</text>
</comment>
<comment type="similarity">
    <text evidence="2">Belongs to the aldo/keto reductase family. Glutamate--cysteine ligase light chain subfamily.</text>
</comment>
<keyword evidence="10" id="KW-0436">Ligase</keyword>
<dbReference type="PANTHER" id="PTHR13295">
    <property type="entry name" value="GLUTAMATE CYSTEINE LIGASE REGULATORY SUBUNIT"/>
    <property type="match status" value="1"/>
</dbReference>
<protein>
    <recommendedName>
        <fullName evidence="7">GCS light chain</fullName>
    </recommendedName>
    <alternativeName>
        <fullName evidence="5">Gamma-ECS regulatory subunit</fullName>
    </alternativeName>
    <alternativeName>
        <fullName evidence="8">Gamma-glutamylcysteine synthetase regulatory subunit</fullName>
    </alternativeName>
    <alternativeName>
        <fullName evidence="6">Glutamate--cysteine ligase modifier subunit</fullName>
    </alternativeName>
</protein>
<evidence type="ECO:0000256" key="8">
    <source>
        <dbReference type="ARBA" id="ARBA00032926"/>
    </source>
</evidence>
<keyword evidence="11" id="KW-1185">Reference proteome</keyword>
<feature type="non-terminal residue" evidence="10">
    <location>
        <position position="215"/>
    </location>
</feature>
<dbReference type="EMBL" id="SEYY01020821">
    <property type="protein sequence ID" value="KAB7496985.1"/>
    <property type="molecule type" value="Genomic_DNA"/>
</dbReference>
<gene>
    <name evidence="10" type="primary">GCLM</name>
    <name evidence="10" type="ORF">Anas_08815</name>
</gene>
<dbReference type="AlphaFoldDB" id="A0A5N5SS16"/>
<dbReference type="PANTHER" id="PTHR13295:SF4">
    <property type="entry name" value="GLUTAMATE--CYSTEINE LIGASE REGULATORY SUBUNIT"/>
    <property type="match status" value="1"/>
</dbReference>
<dbReference type="InterPro" id="IPR023210">
    <property type="entry name" value="NADP_OxRdtase_dom"/>
</dbReference>
<dbReference type="GO" id="GO:0006750">
    <property type="term" value="P:glutathione biosynthetic process"/>
    <property type="evidence" value="ECO:0007669"/>
    <property type="project" value="UniProtKB-UniPathway"/>
</dbReference>
<dbReference type="InterPro" id="IPR036812">
    <property type="entry name" value="NAD(P)_OxRdtase_dom_sf"/>
</dbReference>
<evidence type="ECO:0000256" key="2">
    <source>
        <dbReference type="ARBA" id="ARBA00008612"/>
    </source>
</evidence>
<accession>A0A5N5SS16</accession>
<evidence type="ECO:0000313" key="10">
    <source>
        <dbReference type="EMBL" id="KAB7496985.1"/>
    </source>
</evidence>
<evidence type="ECO:0000313" key="11">
    <source>
        <dbReference type="Proteomes" id="UP000326759"/>
    </source>
</evidence>
<evidence type="ECO:0000256" key="7">
    <source>
        <dbReference type="ARBA" id="ARBA00031732"/>
    </source>
</evidence>
<dbReference type="GO" id="GO:0016874">
    <property type="term" value="F:ligase activity"/>
    <property type="evidence" value="ECO:0007669"/>
    <property type="project" value="UniProtKB-KW"/>
</dbReference>
<evidence type="ECO:0000259" key="9">
    <source>
        <dbReference type="Pfam" id="PF00248"/>
    </source>
</evidence>
<dbReference type="GO" id="GO:0035226">
    <property type="term" value="F:glutamate-cysteine ligase catalytic subunit binding"/>
    <property type="evidence" value="ECO:0007669"/>
    <property type="project" value="InterPro"/>
</dbReference>
<proteinExistence type="inferred from homology"/>
<sequence length="215" mass="23919">MSIKKIILHTGNILDNEELVRKVGKTTLEEDKNTNEILEIRGTERITNGVSMIDGSLPLDGMKNELCMDKLHTVIIIPPDVSDDVPLDDLKPVWEALEVAVSDGEVGSIGVADLSPQLFKELYEWAEVKPAIIQVNLSSCCSVSEDLTLFAAQKDVQVLTHNDDPEVVDEDIIATILSRVELNGANCELSWLTRHRVIQTCYGLILLNILNFRRT</sequence>
<comment type="subunit">
    <text evidence="3">Heterodimer of a catalytic heavy chain and a regulatory light chain.</text>
</comment>
<dbReference type="GO" id="GO:0017109">
    <property type="term" value="C:glutamate-cysteine ligase complex"/>
    <property type="evidence" value="ECO:0007669"/>
    <property type="project" value="TreeGrafter"/>
</dbReference>
<dbReference type="UniPathway" id="UPA00142">
    <property type="reaction ID" value="UER00209"/>
</dbReference>
<dbReference type="OrthoDB" id="5596051at2759"/>
<feature type="domain" description="NADP-dependent oxidoreductase" evidence="9">
    <location>
        <begin position="84"/>
        <end position="160"/>
    </location>
</feature>
<dbReference type="Pfam" id="PF00248">
    <property type="entry name" value="Aldo_ket_red"/>
    <property type="match status" value="1"/>
</dbReference>
<evidence type="ECO:0000256" key="1">
    <source>
        <dbReference type="ARBA" id="ARBA00005006"/>
    </source>
</evidence>
<comment type="caution">
    <text evidence="10">The sequence shown here is derived from an EMBL/GenBank/DDBJ whole genome shotgun (WGS) entry which is preliminary data.</text>
</comment>
<keyword evidence="4" id="KW-0317">Glutathione biosynthesis</keyword>
<evidence type="ECO:0000256" key="6">
    <source>
        <dbReference type="ARBA" id="ARBA00031154"/>
    </source>
</evidence>
<reference evidence="10 11" key="1">
    <citation type="journal article" date="2019" name="PLoS Biol.">
        <title>Sex chromosomes control vertical transmission of feminizing Wolbachia symbionts in an isopod.</title>
        <authorList>
            <person name="Becking T."/>
            <person name="Chebbi M.A."/>
            <person name="Giraud I."/>
            <person name="Moumen B."/>
            <person name="Laverre T."/>
            <person name="Caubet Y."/>
            <person name="Peccoud J."/>
            <person name="Gilbert C."/>
            <person name="Cordaux R."/>
        </authorList>
    </citation>
    <scope>NUCLEOTIDE SEQUENCE [LARGE SCALE GENOMIC DNA]</scope>
    <source>
        <strain evidence="10">ANa2</strain>
        <tissue evidence="10">Whole body excluding digestive tract and cuticle</tissue>
    </source>
</reference>
<dbReference type="GO" id="GO:0030234">
    <property type="term" value="F:enzyme regulator activity"/>
    <property type="evidence" value="ECO:0007669"/>
    <property type="project" value="TreeGrafter"/>
</dbReference>
<evidence type="ECO:0000256" key="5">
    <source>
        <dbReference type="ARBA" id="ARBA00030406"/>
    </source>
</evidence>
<evidence type="ECO:0000256" key="3">
    <source>
        <dbReference type="ARBA" id="ARBA00011532"/>
    </source>
</evidence>
<dbReference type="SUPFAM" id="SSF51430">
    <property type="entry name" value="NAD(P)-linked oxidoreductase"/>
    <property type="match status" value="1"/>
</dbReference>
<name>A0A5N5SS16_9CRUS</name>
<organism evidence="10 11">
    <name type="scientific">Armadillidium nasatum</name>
    <dbReference type="NCBI Taxonomy" id="96803"/>
    <lineage>
        <taxon>Eukaryota</taxon>
        <taxon>Metazoa</taxon>
        <taxon>Ecdysozoa</taxon>
        <taxon>Arthropoda</taxon>
        <taxon>Crustacea</taxon>
        <taxon>Multicrustacea</taxon>
        <taxon>Malacostraca</taxon>
        <taxon>Eumalacostraca</taxon>
        <taxon>Peracarida</taxon>
        <taxon>Isopoda</taxon>
        <taxon>Oniscidea</taxon>
        <taxon>Crinocheta</taxon>
        <taxon>Armadillidiidae</taxon>
        <taxon>Armadillidium</taxon>
    </lineage>
</organism>
<dbReference type="InterPro" id="IPR032963">
    <property type="entry name" value="Gclm"/>
</dbReference>
<dbReference type="Proteomes" id="UP000326759">
    <property type="component" value="Unassembled WGS sequence"/>
</dbReference>
<evidence type="ECO:0000256" key="4">
    <source>
        <dbReference type="ARBA" id="ARBA00022684"/>
    </source>
</evidence>
<dbReference type="Gene3D" id="3.20.20.100">
    <property type="entry name" value="NADP-dependent oxidoreductase domain"/>
    <property type="match status" value="1"/>
</dbReference>